<protein>
    <submittedName>
        <fullName evidence="1">Uncharacterized protein</fullName>
    </submittedName>
</protein>
<accession>A0A9E4NGU4</accession>
<dbReference type="EMBL" id="JAEPCR010000004">
    <property type="protein sequence ID" value="MCG7977018.1"/>
    <property type="molecule type" value="Genomic_DNA"/>
</dbReference>
<gene>
    <name evidence="1" type="ORF">JAY77_02570</name>
</gene>
<sequence>MARPEGLFGPLALTPAGPPLRGVLRACGACRTGLLKSEVRITSILRQAWIALQVILRKMARPEGFEPPTP</sequence>
<reference evidence="1" key="1">
    <citation type="journal article" date="2021" name="Proc. Natl. Acad. Sci. U.S.A.">
        <title>Global biogeography of chemosynthetic symbionts reveals both localized and globally distributed symbiont groups. .</title>
        <authorList>
            <person name="Osvatic J.T."/>
            <person name="Wilkins L.G.E."/>
            <person name="Leibrecht L."/>
            <person name="Leray M."/>
            <person name="Zauner S."/>
            <person name="Polzin J."/>
            <person name="Camacho Y."/>
            <person name="Gros O."/>
            <person name="van Gils J.A."/>
            <person name="Eisen J.A."/>
            <person name="Petersen J.M."/>
            <person name="Yuen B."/>
        </authorList>
    </citation>
    <scope>NUCLEOTIDE SEQUENCE</scope>
    <source>
        <strain evidence="1">MAGclacostrist055</strain>
    </source>
</reference>
<evidence type="ECO:0000313" key="1">
    <source>
        <dbReference type="EMBL" id="MCG7977018.1"/>
    </source>
</evidence>
<dbReference type="AlphaFoldDB" id="A0A9E4NGU4"/>
<organism evidence="1 2">
    <name type="scientific">Candidatus Thiodiazotropha taylori</name>
    <dbReference type="NCBI Taxonomy" id="2792791"/>
    <lineage>
        <taxon>Bacteria</taxon>
        <taxon>Pseudomonadati</taxon>
        <taxon>Pseudomonadota</taxon>
        <taxon>Gammaproteobacteria</taxon>
        <taxon>Chromatiales</taxon>
        <taxon>Sedimenticolaceae</taxon>
        <taxon>Candidatus Thiodiazotropha</taxon>
    </lineage>
</organism>
<comment type="caution">
    <text evidence="1">The sequence shown here is derived from an EMBL/GenBank/DDBJ whole genome shotgun (WGS) entry which is preliminary data.</text>
</comment>
<name>A0A9E4NGU4_9GAMM</name>
<dbReference type="Proteomes" id="UP000886674">
    <property type="component" value="Unassembled WGS sequence"/>
</dbReference>
<evidence type="ECO:0000313" key="2">
    <source>
        <dbReference type="Proteomes" id="UP000886674"/>
    </source>
</evidence>
<proteinExistence type="predicted"/>